<evidence type="ECO:0000313" key="8">
    <source>
        <dbReference type="Proteomes" id="UP001565200"/>
    </source>
</evidence>
<evidence type="ECO:0000256" key="4">
    <source>
        <dbReference type="ARBA" id="ARBA00023136"/>
    </source>
</evidence>
<organism evidence="7 8">
    <name type="scientific">Heminiphilus faecis</name>
    <dbReference type="NCBI Taxonomy" id="2601703"/>
    <lineage>
        <taxon>Bacteria</taxon>
        <taxon>Pseudomonadati</taxon>
        <taxon>Bacteroidota</taxon>
        <taxon>Bacteroidia</taxon>
        <taxon>Bacteroidales</taxon>
        <taxon>Muribaculaceae</taxon>
        <taxon>Heminiphilus</taxon>
    </lineage>
</organism>
<evidence type="ECO:0000256" key="3">
    <source>
        <dbReference type="ARBA" id="ARBA00022989"/>
    </source>
</evidence>
<feature type="transmembrane region" description="Helical" evidence="5">
    <location>
        <begin position="380"/>
        <end position="399"/>
    </location>
</feature>
<dbReference type="Pfam" id="PF07291">
    <property type="entry name" value="MauE"/>
    <property type="match status" value="1"/>
</dbReference>
<keyword evidence="4 5" id="KW-0472">Membrane</keyword>
<keyword evidence="2 5" id="KW-0812">Transmembrane</keyword>
<gene>
    <name evidence="7" type="ORF">AAK873_02345</name>
</gene>
<feature type="transmembrane region" description="Helical" evidence="5">
    <location>
        <begin position="56"/>
        <end position="77"/>
    </location>
</feature>
<dbReference type="Proteomes" id="UP001565200">
    <property type="component" value="Unassembled WGS sequence"/>
</dbReference>
<protein>
    <submittedName>
        <fullName evidence="7">BT_3928 family protein</fullName>
    </submittedName>
</protein>
<reference evidence="7 8" key="1">
    <citation type="submission" date="2024-03" db="EMBL/GenBank/DDBJ databases">
        <title>Mouse gut bacterial collection (mGBC) of GemPharmatech.</title>
        <authorList>
            <person name="He Y."/>
            <person name="Dong L."/>
            <person name="Wu D."/>
            <person name="Gao X."/>
            <person name="Lin Z."/>
        </authorList>
    </citation>
    <scope>NUCLEOTIDE SEQUENCE [LARGE SCALE GENOMIC DNA]</scope>
    <source>
        <strain evidence="7 8">54-13</strain>
    </source>
</reference>
<evidence type="ECO:0000259" key="6">
    <source>
        <dbReference type="Pfam" id="PF07291"/>
    </source>
</evidence>
<dbReference type="RefSeq" id="WP_121698325.1">
    <property type="nucleotide sequence ID" value="NZ_JBCLPP010000004.1"/>
</dbReference>
<evidence type="ECO:0000256" key="5">
    <source>
        <dbReference type="SAM" id="Phobius"/>
    </source>
</evidence>
<evidence type="ECO:0000256" key="1">
    <source>
        <dbReference type="ARBA" id="ARBA00004141"/>
    </source>
</evidence>
<evidence type="ECO:0000256" key="2">
    <source>
        <dbReference type="ARBA" id="ARBA00022692"/>
    </source>
</evidence>
<feature type="transmembrane region" description="Helical" evidence="5">
    <location>
        <begin position="12"/>
        <end position="36"/>
    </location>
</feature>
<keyword evidence="8" id="KW-1185">Reference proteome</keyword>
<feature type="domain" description="Methylamine utilisation protein MauE" evidence="6">
    <location>
        <begin position="10"/>
        <end position="142"/>
    </location>
</feature>
<comment type="caution">
    <text evidence="7">The sequence shown here is derived from an EMBL/GenBank/DDBJ whole genome shotgun (WGS) entry which is preliminary data.</text>
</comment>
<dbReference type="EMBL" id="JBCLPP010000004">
    <property type="protein sequence ID" value="MEY8244458.1"/>
    <property type="molecule type" value="Genomic_DNA"/>
</dbReference>
<accession>A0ABV4CSU9</accession>
<proteinExistence type="predicted"/>
<feature type="transmembrane region" description="Helical" evidence="5">
    <location>
        <begin position="154"/>
        <end position="175"/>
    </location>
</feature>
<comment type="subcellular location">
    <subcellularLocation>
        <location evidence="1">Membrane</location>
        <topology evidence="1">Multi-pass membrane protein</topology>
    </subcellularLocation>
</comment>
<keyword evidence="3 5" id="KW-1133">Transmembrane helix</keyword>
<feature type="transmembrane region" description="Helical" evidence="5">
    <location>
        <begin position="84"/>
        <end position="106"/>
    </location>
</feature>
<sequence length="417" mass="47549">MSEFLSRHNKAIVWAFRILVGAVFIVSGTTKMIDVWGFVYKIEQYLNVWSWPQPRSLVLVVAMGLSALEFLTGWFLITGCYKRTCVWLMSLTMLGMLPLTLYIAIANPVSDCGCFGDFLLISNTATFIKNVVISVMLAYLLFHNREVRGLFSAYSQWLVGFVAVVYIVIIGLFGYNVQPLVDFRPYKEGTALLYDRDDDYEGAWRFIYEKNGESREFGENELPDSTWTFVDRVEPERVNVQEERTLAVFDGDEDVTEEVIAREGIQVLVLIPEMKNLDASSTYLINDMNRYVRSLGGEMIAILGADSKGVEFWRDFSLASYDIYTAEDTSLKELARGNVSVVYLKDGHIVWKRSLSSIDSDWFASADDNALDLLTYSGTFLFWLLTVLFLGVEAVLWGIDRSGRAVKLHFSRRNRKK</sequence>
<name>A0ABV4CSU9_9BACT</name>
<evidence type="ECO:0000313" key="7">
    <source>
        <dbReference type="EMBL" id="MEY8244458.1"/>
    </source>
</evidence>
<dbReference type="NCBIfam" id="NF045576">
    <property type="entry name" value="BT_3928_fam"/>
    <property type="match status" value="1"/>
</dbReference>
<dbReference type="InterPro" id="IPR009908">
    <property type="entry name" value="Methylamine_util_MauE"/>
</dbReference>
<feature type="transmembrane region" description="Helical" evidence="5">
    <location>
        <begin position="118"/>
        <end position="142"/>
    </location>
</feature>